<keyword evidence="10" id="KW-0067">ATP-binding</keyword>
<feature type="region of interest" description="Disordered" evidence="18">
    <location>
        <begin position="517"/>
        <end position="556"/>
    </location>
</feature>
<feature type="domain" description="Ig-like" evidence="20">
    <location>
        <begin position="298"/>
        <end position="422"/>
    </location>
</feature>
<name>A0A164TXV1_9CRUS</name>
<dbReference type="InterPro" id="IPR036179">
    <property type="entry name" value="Ig-like_dom_sf"/>
</dbReference>
<keyword evidence="12 19" id="KW-0472">Membrane</keyword>
<keyword evidence="11 19" id="KW-1133">Transmembrane helix</keyword>
<keyword evidence="22" id="KW-1185">Reference proteome</keyword>
<evidence type="ECO:0000256" key="18">
    <source>
        <dbReference type="SAM" id="MobiDB-lite"/>
    </source>
</evidence>
<dbReference type="EC" id="2.7.10.1" evidence="2"/>
<dbReference type="EMBL" id="LRGB01001663">
    <property type="protein sequence ID" value="KZS10865.1"/>
    <property type="molecule type" value="Genomic_DNA"/>
</dbReference>
<dbReference type="PROSITE" id="PS50835">
    <property type="entry name" value="IG_LIKE"/>
    <property type="match status" value="2"/>
</dbReference>
<feature type="compositionally biased region" description="Pro residues" evidence="18">
    <location>
        <begin position="527"/>
        <end position="541"/>
    </location>
</feature>
<dbReference type="STRING" id="35525.A0A164TXV1"/>
<dbReference type="FunFam" id="2.60.40.10:FF:000593">
    <property type="entry name" value="Fibroblast growth factor receptor-like 1"/>
    <property type="match status" value="1"/>
</dbReference>
<dbReference type="SMART" id="SM00408">
    <property type="entry name" value="IGc2"/>
    <property type="match status" value="3"/>
</dbReference>
<evidence type="ECO:0000256" key="3">
    <source>
        <dbReference type="ARBA" id="ARBA00022553"/>
    </source>
</evidence>
<protein>
    <recommendedName>
        <fullName evidence="2">receptor protein-tyrosine kinase</fullName>
        <ecNumber evidence="2">2.7.10.1</ecNumber>
    </recommendedName>
</protein>
<organism evidence="21 22">
    <name type="scientific">Daphnia magna</name>
    <dbReference type="NCBI Taxonomy" id="35525"/>
    <lineage>
        <taxon>Eukaryota</taxon>
        <taxon>Metazoa</taxon>
        <taxon>Ecdysozoa</taxon>
        <taxon>Arthropoda</taxon>
        <taxon>Crustacea</taxon>
        <taxon>Branchiopoda</taxon>
        <taxon>Diplostraca</taxon>
        <taxon>Cladocera</taxon>
        <taxon>Anomopoda</taxon>
        <taxon>Daphniidae</taxon>
        <taxon>Daphnia</taxon>
    </lineage>
</organism>
<dbReference type="GO" id="GO:0016020">
    <property type="term" value="C:membrane"/>
    <property type="evidence" value="ECO:0007669"/>
    <property type="project" value="UniProtKB-SubCell"/>
</dbReference>
<evidence type="ECO:0000256" key="19">
    <source>
        <dbReference type="SAM" id="Phobius"/>
    </source>
</evidence>
<evidence type="ECO:0000256" key="7">
    <source>
        <dbReference type="ARBA" id="ARBA00022737"/>
    </source>
</evidence>
<feature type="compositionally biased region" description="Low complexity" evidence="18">
    <location>
        <begin position="432"/>
        <end position="441"/>
    </location>
</feature>
<gene>
    <name evidence="21" type="ORF">APZ42_024507</name>
</gene>
<dbReference type="Proteomes" id="UP000076858">
    <property type="component" value="Unassembled WGS sequence"/>
</dbReference>
<feature type="region of interest" description="Disordered" evidence="18">
    <location>
        <begin position="429"/>
        <end position="449"/>
    </location>
</feature>
<dbReference type="PANTHER" id="PTHR19890:SF10">
    <property type="entry name" value="FIBROBLAST GROWTH FACTOR RECEPTOR-LIKE 1"/>
    <property type="match status" value="1"/>
</dbReference>
<dbReference type="SMART" id="SM00409">
    <property type="entry name" value="IG"/>
    <property type="match status" value="3"/>
</dbReference>
<dbReference type="GO" id="GO:0004714">
    <property type="term" value="F:transmembrane receptor protein tyrosine kinase activity"/>
    <property type="evidence" value="ECO:0007669"/>
    <property type="project" value="UniProtKB-EC"/>
</dbReference>
<dbReference type="SUPFAM" id="SSF48726">
    <property type="entry name" value="Immunoglobulin"/>
    <property type="match status" value="3"/>
</dbReference>
<feature type="region of interest" description="Disordered" evidence="18">
    <location>
        <begin position="582"/>
        <end position="610"/>
    </location>
</feature>
<evidence type="ECO:0000256" key="14">
    <source>
        <dbReference type="ARBA" id="ARBA00023157"/>
    </source>
</evidence>
<keyword evidence="8" id="KW-0547">Nucleotide-binding</keyword>
<evidence type="ECO:0000256" key="13">
    <source>
        <dbReference type="ARBA" id="ARBA00023137"/>
    </source>
</evidence>
<dbReference type="InterPro" id="IPR013098">
    <property type="entry name" value="Ig_I-set"/>
</dbReference>
<keyword evidence="9" id="KW-0418">Kinase</keyword>
<evidence type="ECO:0000256" key="4">
    <source>
        <dbReference type="ARBA" id="ARBA00022679"/>
    </source>
</evidence>
<dbReference type="AlphaFoldDB" id="A0A164TXV1"/>
<dbReference type="PANTHER" id="PTHR19890">
    <property type="entry name" value="FIBROBLAST GROWTH FACTOR RECEPTOR"/>
    <property type="match status" value="1"/>
</dbReference>
<evidence type="ECO:0000256" key="16">
    <source>
        <dbReference type="ARBA" id="ARBA00023180"/>
    </source>
</evidence>
<keyword evidence="13" id="KW-0829">Tyrosine-protein kinase</keyword>
<dbReference type="InterPro" id="IPR013783">
    <property type="entry name" value="Ig-like_fold"/>
</dbReference>
<evidence type="ECO:0000256" key="1">
    <source>
        <dbReference type="ARBA" id="ARBA00004167"/>
    </source>
</evidence>
<evidence type="ECO:0000256" key="9">
    <source>
        <dbReference type="ARBA" id="ARBA00022777"/>
    </source>
</evidence>
<feature type="compositionally biased region" description="Low complexity" evidence="18">
    <location>
        <begin position="599"/>
        <end position="610"/>
    </location>
</feature>
<sequence length="708" mass="78004">MKKKEEEENDMHNNNKMARPPTVGPPHISGSLAPRQTFRLGETVKLDCPIRGTPTPIVEWYKDGDSVTAGWERFKSTSHGLRIKEAILDDSGEYTCKGVNGFGSEQVTFEIVIVGEKKKNDSDRRSSCSVRFHCLLAIFMERKKEDLDGLFKVGEPPFFLFCFVFKASYPSTSAQSVRSPSSSSSHGLLLMVFPHSLRTSYYEKKKEKDVDSLFDLRLLVDKLAAETRWRVSIRYCFSIATSDGKEIGDDRRIGRWELQVSRLNADDSGTYSCRAVNPYGSINASFAVQVLDRTVRKPDFVGLYPQNVTIMEGSTARLQCRVISDTPLFLQWLKRLDRLSPYEAHRQAVAGMDYARPDPDGVLQFEGWRYRVLRSSNPAYQADDGSYLDKLALENVHPAHSGVYICIATNEAGYQYREASVNVISGSGRPLGDVSSSSSSGMGVGSGSDTGTGGLPTVVVIALVVGAGVVLVLMCGITYYFKSERRIRARKEGVAGGVGHHQRHHPHQREIKDLSLTAPCLPRGGDHPPPPPTQPPQPPESVPIHHRYQPPPPSCMPYSTPFMGTIQLQQQEMMRLHHGMNNGSGRQSGMRSCHSPLVGTATSSSGTAGSSSGGPLFLGGGNGGNWSHVYRPPPCGRSGDHSNSYPYHHEATLMMVPPPPPSESEHAYASVHGVSNYEDVRPAAVPASSLIRHPHELRNNRFQRIEMV</sequence>
<comment type="subcellular location">
    <subcellularLocation>
        <location evidence="1">Membrane</location>
        <topology evidence="1">Single-pass membrane protein</topology>
    </subcellularLocation>
</comment>
<keyword evidence="5 19" id="KW-0812">Transmembrane</keyword>
<proteinExistence type="predicted"/>
<evidence type="ECO:0000256" key="11">
    <source>
        <dbReference type="ARBA" id="ARBA00022989"/>
    </source>
</evidence>
<dbReference type="InterPro" id="IPR007110">
    <property type="entry name" value="Ig-like_dom"/>
</dbReference>
<evidence type="ECO:0000256" key="8">
    <source>
        <dbReference type="ARBA" id="ARBA00022741"/>
    </source>
</evidence>
<keyword evidence="6" id="KW-0732">Signal</keyword>
<dbReference type="GO" id="GO:0005524">
    <property type="term" value="F:ATP binding"/>
    <property type="evidence" value="ECO:0007669"/>
    <property type="project" value="UniProtKB-KW"/>
</dbReference>
<evidence type="ECO:0000256" key="2">
    <source>
        <dbReference type="ARBA" id="ARBA00011902"/>
    </source>
</evidence>
<evidence type="ECO:0000259" key="20">
    <source>
        <dbReference type="PROSITE" id="PS50835"/>
    </source>
</evidence>
<dbReference type="OrthoDB" id="6350812at2759"/>
<keyword evidence="4" id="KW-0808">Transferase</keyword>
<keyword evidence="15 21" id="KW-0675">Receptor</keyword>
<comment type="caution">
    <text evidence="21">The sequence shown here is derived from an EMBL/GenBank/DDBJ whole genome shotgun (WGS) entry which is preliminary data.</text>
</comment>
<evidence type="ECO:0000256" key="6">
    <source>
        <dbReference type="ARBA" id="ARBA00022729"/>
    </source>
</evidence>
<evidence type="ECO:0000256" key="10">
    <source>
        <dbReference type="ARBA" id="ARBA00022840"/>
    </source>
</evidence>
<evidence type="ECO:0000256" key="15">
    <source>
        <dbReference type="ARBA" id="ARBA00023170"/>
    </source>
</evidence>
<feature type="domain" description="Ig-like" evidence="20">
    <location>
        <begin position="26"/>
        <end position="112"/>
    </location>
</feature>
<dbReference type="InterPro" id="IPR003598">
    <property type="entry name" value="Ig_sub2"/>
</dbReference>
<keyword evidence="3" id="KW-0597">Phosphoprotein</keyword>
<evidence type="ECO:0000256" key="5">
    <source>
        <dbReference type="ARBA" id="ARBA00022692"/>
    </source>
</evidence>
<dbReference type="InterPro" id="IPR003599">
    <property type="entry name" value="Ig_sub"/>
</dbReference>
<keyword evidence="16" id="KW-0325">Glycoprotein</keyword>
<keyword evidence="17" id="KW-0393">Immunoglobulin domain</keyword>
<evidence type="ECO:0000313" key="22">
    <source>
        <dbReference type="Proteomes" id="UP000076858"/>
    </source>
</evidence>
<evidence type="ECO:0000256" key="17">
    <source>
        <dbReference type="ARBA" id="ARBA00023319"/>
    </source>
</evidence>
<accession>A0A164TXV1</accession>
<feature type="transmembrane region" description="Helical" evidence="19">
    <location>
        <begin position="458"/>
        <end position="481"/>
    </location>
</feature>
<dbReference type="InterPro" id="IPR052615">
    <property type="entry name" value="FGFRL"/>
</dbReference>
<dbReference type="Pfam" id="PF07679">
    <property type="entry name" value="I-set"/>
    <property type="match status" value="1"/>
</dbReference>
<dbReference type="FunFam" id="2.60.40.10:FF:000020">
    <property type="entry name" value="Fibroblast growth factor receptor"/>
    <property type="match status" value="1"/>
</dbReference>
<reference evidence="21 22" key="1">
    <citation type="submission" date="2016-03" db="EMBL/GenBank/DDBJ databases">
        <title>EvidentialGene: Evidence-directed Construction of Genes on Genomes.</title>
        <authorList>
            <person name="Gilbert D.G."/>
            <person name="Choi J.-H."/>
            <person name="Mockaitis K."/>
            <person name="Colbourne J."/>
            <person name="Pfrender M."/>
        </authorList>
    </citation>
    <scope>NUCLEOTIDE SEQUENCE [LARGE SCALE GENOMIC DNA]</scope>
    <source>
        <strain evidence="21 22">Xinb3</strain>
        <tissue evidence="21">Complete organism</tissue>
    </source>
</reference>
<keyword evidence="14" id="KW-1015">Disulfide bond</keyword>
<feature type="compositionally biased region" description="Basic and acidic residues" evidence="18">
    <location>
        <begin position="1"/>
        <end position="13"/>
    </location>
</feature>
<feature type="region of interest" description="Disordered" evidence="18">
    <location>
        <begin position="1"/>
        <end position="33"/>
    </location>
</feature>
<evidence type="ECO:0000256" key="12">
    <source>
        <dbReference type="ARBA" id="ARBA00023136"/>
    </source>
</evidence>
<keyword evidence="7" id="KW-0677">Repeat</keyword>
<dbReference type="Gene3D" id="2.60.40.10">
    <property type="entry name" value="Immunoglobulins"/>
    <property type="match status" value="3"/>
</dbReference>
<evidence type="ECO:0000313" key="21">
    <source>
        <dbReference type="EMBL" id="KZS10865.1"/>
    </source>
</evidence>